<dbReference type="AlphaFoldDB" id="A0A9P5X884"/>
<keyword evidence="2" id="KW-1185">Reference proteome</keyword>
<comment type="caution">
    <text evidence="1">The sequence shown here is derived from an EMBL/GenBank/DDBJ whole genome shotgun (WGS) entry which is preliminary data.</text>
</comment>
<accession>A0A9P5X884</accession>
<evidence type="ECO:0000313" key="1">
    <source>
        <dbReference type="EMBL" id="KAF9446417.1"/>
    </source>
</evidence>
<sequence>MSFALDVFPAEVWLRIIRVACADTSFTARTLSLVSRDIYHLSKPYRVQSVALLGIQRIFSFYKALTSTTPHNYRRVVHLFIGCPSLRLEHERLKGSSHDNAQVLAIAQELTSSAQNNSNNPLTAIDENTLGRCVQRILSLVADTLKTLHLHFIGFINIDLLPPDRLPFLQQLVLYGAYAPYQIRRDTALHLPALTSLRVGHHNSIPSRIISKLGVLFPTLVHFSLVQSMISTVHFNDLLDMINKLDTVWPEHGGPNSVGGGGVVVSRRLVLEVDTMERLFGNASNWYDQLVRVVATTHRVEIVRRESGWTDLQKAETEWVGETRKWVEEDWSIDSL</sequence>
<dbReference type="OrthoDB" id="2748701at2759"/>
<evidence type="ECO:0000313" key="2">
    <source>
        <dbReference type="Proteomes" id="UP000807342"/>
    </source>
</evidence>
<reference evidence="1" key="1">
    <citation type="submission" date="2020-11" db="EMBL/GenBank/DDBJ databases">
        <authorList>
            <consortium name="DOE Joint Genome Institute"/>
            <person name="Ahrendt S."/>
            <person name="Riley R."/>
            <person name="Andreopoulos W."/>
            <person name="Labutti K."/>
            <person name="Pangilinan J."/>
            <person name="Ruiz-Duenas F.J."/>
            <person name="Barrasa J.M."/>
            <person name="Sanchez-Garcia M."/>
            <person name="Camarero S."/>
            <person name="Miyauchi S."/>
            <person name="Serrano A."/>
            <person name="Linde D."/>
            <person name="Babiker R."/>
            <person name="Drula E."/>
            <person name="Ayuso-Fernandez I."/>
            <person name="Pacheco R."/>
            <person name="Padilla G."/>
            <person name="Ferreira P."/>
            <person name="Barriuso J."/>
            <person name="Kellner H."/>
            <person name="Castanera R."/>
            <person name="Alfaro M."/>
            <person name="Ramirez L."/>
            <person name="Pisabarro A.G."/>
            <person name="Kuo A."/>
            <person name="Tritt A."/>
            <person name="Lipzen A."/>
            <person name="He G."/>
            <person name="Yan M."/>
            <person name="Ng V."/>
            <person name="Cullen D."/>
            <person name="Martin F."/>
            <person name="Rosso M.-N."/>
            <person name="Henrissat B."/>
            <person name="Hibbett D."/>
            <person name="Martinez A.T."/>
            <person name="Grigoriev I.V."/>
        </authorList>
    </citation>
    <scope>NUCLEOTIDE SEQUENCE</scope>
    <source>
        <strain evidence="1">MF-IS2</strain>
    </source>
</reference>
<dbReference type="EMBL" id="MU151246">
    <property type="protein sequence ID" value="KAF9446417.1"/>
    <property type="molecule type" value="Genomic_DNA"/>
</dbReference>
<protein>
    <submittedName>
        <fullName evidence="1">Uncharacterized protein</fullName>
    </submittedName>
</protein>
<proteinExistence type="predicted"/>
<gene>
    <name evidence="1" type="ORF">P691DRAFT_803953</name>
</gene>
<name>A0A9P5X884_9AGAR</name>
<dbReference type="Proteomes" id="UP000807342">
    <property type="component" value="Unassembled WGS sequence"/>
</dbReference>
<organism evidence="1 2">
    <name type="scientific">Macrolepiota fuliginosa MF-IS2</name>
    <dbReference type="NCBI Taxonomy" id="1400762"/>
    <lineage>
        <taxon>Eukaryota</taxon>
        <taxon>Fungi</taxon>
        <taxon>Dikarya</taxon>
        <taxon>Basidiomycota</taxon>
        <taxon>Agaricomycotina</taxon>
        <taxon>Agaricomycetes</taxon>
        <taxon>Agaricomycetidae</taxon>
        <taxon>Agaricales</taxon>
        <taxon>Agaricineae</taxon>
        <taxon>Agaricaceae</taxon>
        <taxon>Macrolepiota</taxon>
    </lineage>
</organism>